<dbReference type="PANTHER" id="PTHR34821:SF2">
    <property type="entry name" value="INNER MEMBRANE PROTEIN YDCZ"/>
    <property type="match status" value="1"/>
</dbReference>
<evidence type="ECO:0000313" key="3">
    <source>
        <dbReference type="Proteomes" id="UP000187485"/>
    </source>
</evidence>
<evidence type="ECO:0008006" key="4">
    <source>
        <dbReference type="Google" id="ProtNLM"/>
    </source>
</evidence>
<dbReference type="Pfam" id="PF04657">
    <property type="entry name" value="DMT_YdcZ"/>
    <property type="match status" value="1"/>
</dbReference>
<dbReference type="PANTHER" id="PTHR34821">
    <property type="entry name" value="INNER MEMBRANE PROTEIN YDCZ"/>
    <property type="match status" value="1"/>
</dbReference>
<feature type="transmembrane region" description="Helical" evidence="1">
    <location>
        <begin position="92"/>
        <end position="110"/>
    </location>
</feature>
<keyword evidence="1" id="KW-0812">Transmembrane</keyword>
<feature type="transmembrane region" description="Helical" evidence="1">
    <location>
        <begin position="39"/>
        <end position="55"/>
    </location>
</feature>
<dbReference type="EMBL" id="BDJK01000019">
    <property type="protein sequence ID" value="GAV22755.1"/>
    <property type="molecule type" value="Genomic_DNA"/>
</dbReference>
<name>A0A1L8CUX7_9THEO</name>
<dbReference type="InterPro" id="IPR006750">
    <property type="entry name" value="YdcZ"/>
</dbReference>
<accession>A0A1L8CUX7</accession>
<keyword evidence="1" id="KW-0472">Membrane</keyword>
<dbReference type="AlphaFoldDB" id="A0A1L8CUX7"/>
<organism evidence="2 3">
    <name type="scientific">Carboxydothermus pertinax</name>
    <dbReference type="NCBI Taxonomy" id="870242"/>
    <lineage>
        <taxon>Bacteria</taxon>
        <taxon>Bacillati</taxon>
        <taxon>Bacillota</taxon>
        <taxon>Clostridia</taxon>
        <taxon>Thermoanaerobacterales</taxon>
        <taxon>Thermoanaerobacteraceae</taxon>
        <taxon>Carboxydothermus</taxon>
    </lineage>
</organism>
<reference evidence="3" key="1">
    <citation type="submission" date="2016-12" db="EMBL/GenBank/DDBJ databases">
        <title>Draft Genome Sequences od Carboxydothermus pertinax and islandicus, Hydrogenogenic Carboxydotrophic Bacteria.</title>
        <authorList>
            <person name="Fukuyama Y."/>
            <person name="Ohmae K."/>
            <person name="Yoneda Y."/>
            <person name="Yoshida T."/>
            <person name="Sako Y."/>
        </authorList>
    </citation>
    <scope>NUCLEOTIDE SEQUENCE [LARGE SCALE GENOMIC DNA]</scope>
    <source>
        <strain evidence="3">Ug1</strain>
    </source>
</reference>
<feature type="transmembrane region" description="Helical" evidence="1">
    <location>
        <begin position="122"/>
        <end position="142"/>
    </location>
</feature>
<keyword evidence="3" id="KW-1185">Reference proteome</keyword>
<comment type="caution">
    <text evidence="2">The sequence shown here is derived from an EMBL/GenBank/DDBJ whole genome shotgun (WGS) entry which is preliminary data.</text>
</comment>
<gene>
    <name evidence="2" type="ORF">cpu_12650</name>
</gene>
<dbReference type="Proteomes" id="UP000187485">
    <property type="component" value="Unassembled WGS sequence"/>
</dbReference>
<proteinExistence type="predicted"/>
<dbReference type="RefSeq" id="WP_075859221.1">
    <property type="nucleotide sequence ID" value="NZ_BDJK01000019.1"/>
</dbReference>
<feature type="transmembrane region" description="Helical" evidence="1">
    <location>
        <begin position="67"/>
        <end position="86"/>
    </location>
</feature>
<keyword evidence="1" id="KW-1133">Transmembrane helix</keyword>
<protein>
    <recommendedName>
        <fullName evidence="4">EamA-like transporter family protein</fullName>
    </recommendedName>
</protein>
<evidence type="ECO:0000256" key="1">
    <source>
        <dbReference type="SAM" id="Phobius"/>
    </source>
</evidence>
<dbReference type="OrthoDB" id="9789346at2"/>
<dbReference type="STRING" id="870242.cpu_12650"/>
<dbReference type="GO" id="GO:0005886">
    <property type="term" value="C:plasma membrane"/>
    <property type="evidence" value="ECO:0007669"/>
    <property type="project" value="TreeGrafter"/>
</dbReference>
<evidence type="ECO:0000313" key="2">
    <source>
        <dbReference type="EMBL" id="GAV22755.1"/>
    </source>
</evidence>
<sequence length="144" mass="14870">MDGKLLAYMIAALAGMAMAVQGSMNSALSKSIGLAKTTLIVHIVGAIGAALFVLFSKEKGSVLQGPWYYYLGGLIGVVIVYAVAFAMPKGGVAAATTAIVAAQLLTAGIIDRLGIFNLAKTPFSWQTILGAVLIIVGAWLVLKE</sequence>